<name>A0A370PQG3_ASPPH</name>
<dbReference type="InterPro" id="IPR000719">
    <property type="entry name" value="Prot_kinase_dom"/>
</dbReference>
<keyword evidence="6 9" id="KW-0067">ATP-binding</keyword>
<keyword evidence="3" id="KW-0808">Transferase</keyword>
<evidence type="ECO:0000256" key="2">
    <source>
        <dbReference type="ARBA" id="ARBA00022527"/>
    </source>
</evidence>
<dbReference type="PANTHER" id="PTHR47634:SF9">
    <property type="entry name" value="PROTEIN KINASE DOMAIN-CONTAINING PROTEIN-RELATED"/>
    <property type="match status" value="1"/>
</dbReference>
<feature type="binding site" evidence="9">
    <location>
        <position position="69"/>
    </location>
    <ligand>
        <name>ATP</name>
        <dbReference type="ChEBI" id="CHEBI:30616"/>
    </ligand>
</feature>
<protein>
    <recommendedName>
        <fullName evidence="1">non-specific serine/threonine protein kinase</fullName>
        <ecNumber evidence="1">2.7.11.1</ecNumber>
    </recommendedName>
</protein>
<dbReference type="AlphaFoldDB" id="A0A370PQG3"/>
<dbReference type="Gene3D" id="1.10.510.10">
    <property type="entry name" value="Transferase(Phosphotransferase) domain 1"/>
    <property type="match status" value="1"/>
</dbReference>
<reference evidence="12 13" key="1">
    <citation type="submission" date="2018-07" db="EMBL/GenBank/DDBJ databases">
        <title>Section-level genome sequencing of Aspergillus section Nigri to investigate inter- and intra-species variation.</title>
        <authorList>
            <consortium name="DOE Joint Genome Institute"/>
            <person name="Vesth T.C."/>
            <person name="Nybo J.L."/>
            <person name="Theobald S."/>
            <person name="Frisvad J.C."/>
            <person name="Larsen T.O."/>
            <person name="Nielsen K.F."/>
            <person name="Hoof J.B."/>
            <person name="Brandl J."/>
            <person name="Salamov A."/>
            <person name="Riley R."/>
            <person name="Gladden J.M."/>
            <person name="Phatale P."/>
            <person name="Nielsen M.T."/>
            <person name="Lyhne E.K."/>
            <person name="Kogle M.E."/>
            <person name="Strasser K."/>
            <person name="McDonnell E."/>
            <person name="Barry K."/>
            <person name="Clum A."/>
            <person name="Chen C."/>
            <person name="Nolan M."/>
            <person name="Sandor L."/>
            <person name="Kuo A."/>
            <person name="Lipzen A."/>
            <person name="Hainaut M."/>
            <person name="Drula E."/>
            <person name="Tsang A."/>
            <person name="Magnuson J.K."/>
            <person name="Henrissat B."/>
            <person name="Wiebenga A."/>
            <person name="Simmons B.A."/>
            <person name="Makela M.R."/>
            <person name="De vries R.P."/>
            <person name="Grigoriev I.V."/>
            <person name="Mortensen U.H."/>
            <person name="Baker S.E."/>
            <person name="Andersen M.R."/>
        </authorList>
    </citation>
    <scope>NUCLEOTIDE SEQUENCE [LARGE SCALE GENOMIC DNA]</scope>
    <source>
        <strain evidence="12 13">ATCC 13157</strain>
    </source>
</reference>
<dbReference type="GO" id="GO:0050684">
    <property type="term" value="P:regulation of mRNA processing"/>
    <property type="evidence" value="ECO:0007669"/>
    <property type="project" value="TreeGrafter"/>
</dbReference>
<organism evidence="12 13">
    <name type="scientific">Aspergillus phoenicis ATCC 13157</name>
    <dbReference type="NCBI Taxonomy" id="1353007"/>
    <lineage>
        <taxon>Eukaryota</taxon>
        <taxon>Fungi</taxon>
        <taxon>Dikarya</taxon>
        <taxon>Ascomycota</taxon>
        <taxon>Pezizomycotina</taxon>
        <taxon>Eurotiomycetes</taxon>
        <taxon>Eurotiomycetidae</taxon>
        <taxon>Eurotiales</taxon>
        <taxon>Aspergillaceae</taxon>
        <taxon>Aspergillus</taxon>
    </lineage>
</organism>
<dbReference type="GO" id="GO:0000245">
    <property type="term" value="P:spliceosomal complex assembly"/>
    <property type="evidence" value="ECO:0007669"/>
    <property type="project" value="TreeGrafter"/>
</dbReference>
<dbReference type="GO" id="GO:0004674">
    <property type="term" value="F:protein serine/threonine kinase activity"/>
    <property type="evidence" value="ECO:0007669"/>
    <property type="project" value="UniProtKB-KW"/>
</dbReference>
<dbReference type="SMART" id="SM00220">
    <property type="entry name" value="S_TKc"/>
    <property type="match status" value="1"/>
</dbReference>
<sequence>MSLRFKHAHPRPIEDVEKLERYRRGGYHPIYVGDMLNNRNKMIDKLGHGTFSTIWLSRNERKTAYVAVKVSTEDASTHEANILRMLKDCCLAHTNGRPLIPVILEGFEIEGPNGHHQCNITASTKSSVSAALFYCYSHIETAHVLTAKLALAVAYSHAQGYIHGDIHLGSILIHLPTSFGKLTIEDFYEQLGKRADGIPPDEAQIPLSDSGESFSPPDPEQWRRGQNSLFHLDIRRLACAMDSIFRLRWLFDATLANADDVAFQQVDKCHKYFEDIKRHQKNRFVFPSLEQNFEENIQATRQRANMSSFDKEKMAIFSMLCSMLAMKPEKRTKATDVLSSDWVVTW</sequence>
<dbReference type="GO" id="GO:0005634">
    <property type="term" value="C:nucleus"/>
    <property type="evidence" value="ECO:0007669"/>
    <property type="project" value="TreeGrafter"/>
</dbReference>
<dbReference type="InterPro" id="IPR051334">
    <property type="entry name" value="SRPK"/>
</dbReference>
<evidence type="ECO:0000256" key="7">
    <source>
        <dbReference type="ARBA" id="ARBA00047899"/>
    </source>
</evidence>
<evidence type="ECO:0000256" key="9">
    <source>
        <dbReference type="PROSITE-ProRule" id="PRU10141"/>
    </source>
</evidence>
<feature type="region of interest" description="Disordered" evidence="10">
    <location>
        <begin position="200"/>
        <end position="220"/>
    </location>
</feature>
<evidence type="ECO:0000313" key="12">
    <source>
        <dbReference type="EMBL" id="RDK44401.1"/>
    </source>
</evidence>
<dbReference type="PROSITE" id="PS00107">
    <property type="entry name" value="PROTEIN_KINASE_ATP"/>
    <property type="match status" value="1"/>
</dbReference>
<keyword evidence="2" id="KW-0723">Serine/threonine-protein kinase</keyword>
<dbReference type="InterPro" id="IPR017441">
    <property type="entry name" value="Protein_kinase_ATP_BS"/>
</dbReference>
<evidence type="ECO:0000256" key="8">
    <source>
        <dbReference type="ARBA" id="ARBA00048679"/>
    </source>
</evidence>
<evidence type="ECO:0000259" key="11">
    <source>
        <dbReference type="PROSITE" id="PS50011"/>
    </source>
</evidence>
<dbReference type="GO" id="GO:0005737">
    <property type="term" value="C:cytoplasm"/>
    <property type="evidence" value="ECO:0007669"/>
    <property type="project" value="TreeGrafter"/>
</dbReference>
<keyword evidence="13" id="KW-1185">Reference proteome</keyword>
<dbReference type="GO" id="GO:0005524">
    <property type="term" value="F:ATP binding"/>
    <property type="evidence" value="ECO:0007669"/>
    <property type="project" value="UniProtKB-UniRule"/>
</dbReference>
<dbReference type="PANTHER" id="PTHR47634">
    <property type="entry name" value="PROTEIN KINASE DOMAIN-CONTAINING PROTEIN-RELATED"/>
    <property type="match status" value="1"/>
</dbReference>
<dbReference type="SUPFAM" id="SSF56112">
    <property type="entry name" value="Protein kinase-like (PK-like)"/>
    <property type="match status" value="1"/>
</dbReference>
<evidence type="ECO:0000313" key="13">
    <source>
        <dbReference type="Proteomes" id="UP000254937"/>
    </source>
</evidence>
<evidence type="ECO:0000256" key="3">
    <source>
        <dbReference type="ARBA" id="ARBA00022679"/>
    </source>
</evidence>
<dbReference type="InterPro" id="IPR011009">
    <property type="entry name" value="Kinase-like_dom_sf"/>
</dbReference>
<keyword evidence="4 9" id="KW-0547">Nucleotide-binding</keyword>
<comment type="catalytic activity">
    <reaction evidence="8">
        <text>L-seryl-[protein] + ATP = O-phospho-L-seryl-[protein] + ADP + H(+)</text>
        <dbReference type="Rhea" id="RHEA:17989"/>
        <dbReference type="Rhea" id="RHEA-COMP:9863"/>
        <dbReference type="Rhea" id="RHEA-COMP:11604"/>
        <dbReference type="ChEBI" id="CHEBI:15378"/>
        <dbReference type="ChEBI" id="CHEBI:29999"/>
        <dbReference type="ChEBI" id="CHEBI:30616"/>
        <dbReference type="ChEBI" id="CHEBI:83421"/>
        <dbReference type="ChEBI" id="CHEBI:456216"/>
        <dbReference type="EC" id="2.7.11.1"/>
    </reaction>
</comment>
<dbReference type="PROSITE" id="PS50011">
    <property type="entry name" value="PROTEIN_KINASE_DOM"/>
    <property type="match status" value="1"/>
</dbReference>
<dbReference type="Proteomes" id="UP000254937">
    <property type="component" value="Unassembled WGS sequence"/>
</dbReference>
<dbReference type="Gene3D" id="3.30.200.20">
    <property type="entry name" value="Phosphorylase Kinase, domain 1"/>
    <property type="match status" value="1"/>
</dbReference>
<evidence type="ECO:0000256" key="10">
    <source>
        <dbReference type="SAM" id="MobiDB-lite"/>
    </source>
</evidence>
<gene>
    <name evidence="12" type="ORF">M752DRAFT_282480</name>
</gene>
<evidence type="ECO:0000256" key="1">
    <source>
        <dbReference type="ARBA" id="ARBA00012513"/>
    </source>
</evidence>
<accession>A0A370PQG3</accession>
<keyword evidence="5 12" id="KW-0418">Kinase</keyword>
<dbReference type="EC" id="2.7.11.1" evidence="1"/>
<evidence type="ECO:0000256" key="4">
    <source>
        <dbReference type="ARBA" id="ARBA00022741"/>
    </source>
</evidence>
<evidence type="ECO:0000256" key="5">
    <source>
        <dbReference type="ARBA" id="ARBA00022777"/>
    </source>
</evidence>
<proteinExistence type="predicted"/>
<dbReference type="EMBL" id="KZ851849">
    <property type="protein sequence ID" value="RDK44401.1"/>
    <property type="molecule type" value="Genomic_DNA"/>
</dbReference>
<evidence type="ECO:0000256" key="6">
    <source>
        <dbReference type="ARBA" id="ARBA00022840"/>
    </source>
</evidence>
<feature type="domain" description="Protein kinase" evidence="11">
    <location>
        <begin position="40"/>
        <end position="343"/>
    </location>
</feature>
<comment type="catalytic activity">
    <reaction evidence="7">
        <text>L-threonyl-[protein] + ATP = O-phospho-L-threonyl-[protein] + ADP + H(+)</text>
        <dbReference type="Rhea" id="RHEA:46608"/>
        <dbReference type="Rhea" id="RHEA-COMP:11060"/>
        <dbReference type="Rhea" id="RHEA-COMP:11605"/>
        <dbReference type="ChEBI" id="CHEBI:15378"/>
        <dbReference type="ChEBI" id="CHEBI:30013"/>
        <dbReference type="ChEBI" id="CHEBI:30616"/>
        <dbReference type="ChEBI" id="CHEBI:61977"/>
        <dbReference type="ChEBI" id="CHEBI:456216"/>
        <dbReference type="EC" id="2.7.11.1"/>
    </reaction>
</comment>